<name>A0A1N7DWV4_9EURY</name>
<evidence type="ECO:0000313" key="2">
    <source>
        <dbReference type="Proteomes" id="UP000186914"/>
    </source>
</evidence>
<proteinExistence type="predicted"/>
<dbReference type="Pfam" id="PF12840">
    <property type="entry name" value="HTH_20"/>
    <property type="match status" value="1"/>
</dbReference>
<dbReference type="AlphaFoldDB" id="A0A1N7DWV4"/>
<gene>
    <name evidence="1" type="ORF">SAMN05421858_3807</name>
</gene>
<protein>
    <submittedName>
        <fullName evidence="1">Helix-turn-helix domain-containing protein</fullName>
    </submittedName>
</protein>
<dbReference type="Gene3D" id="1.10.10.10">
    <property type="entry name" value="Winged helix-like DNA-binding domain superfamily/Winged helix DNA-binding domain"/>
    <property type="match status" value="1"/>
</dbReference>
<evidence type="ECO:0000313" key="1">
    <source>
        <dbReference type="EMBL" id="SIR80195.1"/>
    </source>
</evidence>
<dbReference type="InterPro" id="IPR011991">
    <property type="entry name" value="ArsR-like_HTH"/>
</dbReference>
<dbReference type="Proteomes" id="UP000186914">
    <property type="component" value="Unassembled WGS sequence"/>
</dbReference>
<organism evidence="1 2">
    <name type="scientific">Haladaptatus litoreus</name>
    <dbReference type="NCBI Taxonomy" id="553468"/>
    <lineage>
        <taxon>Archaea</taxon>
        <taxon>Methanobacteriati</taxon>
        <taxon>Methanobacteriota</taxon>
        <taxon>Stenosarchaea group</taxon>
        <taxon>Halobacteria</taxon>
        <taxon>Halobacteriales</taxon>
        <taxon>Haladaptataceae</taxon>
        <taxon>Haladaptatus</taxon>
    </lineage>
</organism>
<keyword evidence="2" id="KW-1185">Reference proteome</keyword>
<dbReference type="SUPFAM" id="SSF46785">
    <property type="entry name" value="Winged helix' DNA-binding domain"/>
    <property type="match status" value="1"/>
</dbReference>
<dbReference type="RefSeq" id="WP_076431653.1">
    <property type="nucleotide sequence ID" value="NZ_FTNO01000005.1"/>
</dbReference>
<dbReference type="CDD" id="cd00090">
    <property type="entry name" value="HTH_ARSR"/>
    <property type="match status" value="1"/>
</dbReference>
<accession>A0A1N7DWV4</accession>
<reference evidence="2" key="1">
    <citation type="submission" date="2017-01" db="EMBL/GenBank/DDBJ databases">
        <authorList>
            <person name="Varghese N."/>
            <person name="Submissions S."/>
        </authorList>
    </citation>
    <scope>NUCLEOTIDE SEQUENCE [LARGE SCALE GENOMIC DNA]</scope>
    <source>
        <strain evidence="2">CGMCC 1.7737</strain>
    </source>
</reference>
<dbReference type="InterPro" id="IPR036390">
    <property type="entry name" value="WH_DNA-bd_sf"/>
</dbReference>
<dbReference type="OrthoDB" id="10985at2157"/>
<dbReference type="InterPro" id="IPR036388">
    <property type="entry name" value="WH-like_DNA-bd_sf"/>
</dbReference>
<dbReference type="EMBL" id="FTNO01000005">
    <property type="protein sequence ID" value="SIR80195.1"/>
    <property type="molecule type" value="Genomic_DNA"/>
</dbReference>
<sequence length="123" mass="14178">MVRDLADDAPELQDVLAALDDPACRRIIMELNDPQTARELAEETDIPLSTLYRKLDLLTAASLVRELTEIREDGHHTSRYRLAVESVNISLTDDCEFDVTIERPPRTTDERLERLWSEVRKET</sequence>